<evidence type="ECO:0000313" key="3">
    <source>
        <dbReference type="Proteomes" id="UP000754644"/>
    </source>
</evidence>
<reference evidence="2" key="1">
    <citation type="submission" date="2020-05" db="EMBL/GenBank/DDBJ databases">
        <title>Sulfur intermediates as new biogeochemical hubs in an aquatic model microbial ecosystem.</title>
        <authorList>
            <person name="Vigneron A."/>
        </authorList>
    </citation>
    <scope>NUCLEOTIDE SEQUENCE</scope>
    <source>
        <strain evidence="2">Bin.250</strain>
    </source>
</reference>
<dbReference type="EMBL" id="JABMOJ010000408">
    <property type="protein sequence ID" value="NQV65841.1"/>
    <property type="molecule type" value="Genomic_DNA"/>
</dbReference>
<keyword evidence="1" id="KW-0597">Phosphoprotein</keyword>
<dbReference type="PANTHER" id="PTHR43547:SF2">
    <property type="entry name" value="HYBRID SIGNAL TRANSDUCTION HISTIDINE KINASE C"/>
    <property type="match status" value="1"/>
</dbReference>
<gene>
    <name evidence="2" type="ORF">HQ497_10810</name>
</gene>
<evidence type="ECO:0000313" key="2">
    <source>
        <dbReference type="EMBL" id="NQV65841.1"/>
    </source>
</evidence>
<feature type="non-terminal residue" evidence="2">
    <location>
        <position position="1"/>
    </location>
</feature>
<dbReference type="InterPro" id="IPR015943">
    <property type="entry name" value="WD40/YVTN_repeat-like_dom_sf"/>
</dbReference>
<sequence>GISSHRDGLFQRYDVESGHLSNDIVTTIAESKTGDIWIGTYGGGLNRLTHSNVDEDVYHSSALPDQNLADKRIMALAIDETNNVWIGTRTAGLYRLGPGLGEVAHFAHDPADAESIGANAITAIFPTDNAIWVGTYGGGLNRLDLASEKITRYIHQANDDTTLGSNRVLTIYRDRQSVFWIGTEDGGLNRFNPDSGTFTRYMHDPKNPDSISHDTAWEILEATDGSLWVGTLAAGLNRWSAVDRQVNRPVFKHYTKGSGLSGDTIYGILESPSGAIWLSGDKGLSELNPDTDEIRYFDKNDGIGGDEFNFGARLRNHAGHLMFGGAAGIVVF</sequence>
<dbReference type="AlphaFoldDB" id="A0A972VYH3"/>
<evidence type="ECO:0008006" key="4">
    <source>
        <dbReference type="Google" id="ProtNLM"/>
    </source>
</evidence>
<organism evidence="2 3">
    <name type="scientific">SAR86 cluster bacterium</name>
    <dbReference type="NCBI Taxonomy" id="2030880"/>
    <lineage>
        <taxon>Bacteria</taxon>
        <taxon>Pseudomonadati</taxon>
        <taxon>Pseudomonadota</taxon>
        <taxon>Gammaproteobacteria</taxon>
        <taxon>SAR86 cluster</taxon>
    </lineage>
</organism>
<dbReference type="GO" id="GO:0000155">
    <property type="term" value="F:phosphorelay sensor kinase activity"/>
    <property type="evidence" value="ECO:0007669"/>
    <property type="project" value="TreeGrafter"/>
</dbReference>
<dbReference type="SUPFAM" id="SSF63829">
    <property type="entry name" value="Calcium-dependent phosphotriesterase"/>
    <property type="match status" value="1"/>
</dbReference>
<comment type="caution">
    <text evidence="2">The sequence shown here is derived from an EMBL/GenBank/DDBJ whole genome shotgun (WGS) entry which is preliminary data.</text>
</comment>
<proteinExistence type="predicted"/>
<dbReference type="Gene3D" id="2.130.10.10">
    <property type="entry name" value="YVTN repeat-like/Quinoprotein amine dehydrogenase"/>
    <property type="match status" value="1"/>
</dbReference>
<evidence type="ECO:0000256" key="1">
    <source>
        <dbReference type="ARBA" id="ARBA00022553"/>
    </source>
</evidence>
<protein>
    <recommendedName>
        <fullName evidence="4">Histidine kinase</fullName>
    </recommendedName>
</protein>
<name>A0A972VYH3_9GAMM</name>
<dbReference type="Proteomes" id="UP000754644">
    <property type="component" value="Unassembled WGS sequence"/>
</dbReference>
<dbReference type="Pfam" id="PF07494">
    <property type="entry name" value="Reg_prop"/>
    <property type="match status" value="2"/>
</dbReference>
<dbReference type="PANTHER" id="PTHR43547">
    <property type="entry name" value="TWO-COMPONENT HISTIDINE KINASE"/>
    <property type="match status" value="1"/>
</dbReference>
<accession>A0A972VYH3</accession>
<dbReference type="InterPro" id="IPR011110">
    <property type="entry name" value="Reg_prop"/>
</dbReference>